<keyword evidence="3" id="KW-1185">Reference proteome</keyword>
<sequence>MVACYRFQGSWKWEKGLEGIMESLPTKPTLSGRCYLHRCIYHPLCTTILAQYTLLLPKNRTHPSNPRPPNRRDLDSTRWAVTFPSSPSSNANRAQPPRPFQETISVNRRRTISTIDPINQTNPTCHQNTKHEHNLSPLKS</sequence>
<evidence type="ECO:0000313" key="3">
    <source>
        <dbReference type="Proteomes" id="UP000244722"/>
    </source>
</evidence>
<reference evidence="2 3" key="1">
    <citation type="submission" date="2017-04" db="EMBL/GenBank/DDBJ databases">
        <title>Draft genome sequence of Tuber borchii Vittad., a whitish edible truffle.</title>
        <authorList>
            <consortium name="DOE Joint Genome Institute"/>
            <person name="Murat C."/>
            <person name="Kuo A."/>
            <person name="Barry K.W."/>
            <person name="Clum A."/>
            <person name="Dockter R.B."/>
            <person name="Fauchery L."/>
            <person name="Iotti M."/>
            <person name="Kohler A."/>
            <person name="Labutti K."/>
            <person name="Lindquist E.A."/>
            <person name="Lipzen A."/>
            <person name="Ohm R.A."/>
            <person name="Wang M."/>
            <person name="Grigoriev I.V."/>
            <person name="Zambonelli A."/>
            <person name="Martin F.M."/>
        </authorList>
    </citation>
    <scope>NUCLEOTIDE SEQUENCE [LARGE SCALE GENOMIC DNA]</scope>
    <source>
        <strain evidence="2 3">Tbo3840</strain>
    </source>
</reference>
<evidence type="ECO:0000313" key="2">
    <source>
        <dbReference type="EMBL" id="PUU76154.1"/>
    </source>
</evidence>
<feature type="compositionally biased region" description="Polar residues" evidence="1">
    <location>
        <begin position="102"/>
        <end position="127"/>
    </location>
</feature>
<dbReference type="AlphaFoldDB" id="A0A2T6ZL57"/>
<dbReference type="Proteomes" id="UP000244722">
    <property type="component" value="Unassembled WGS sequence"/>
</dbReference>
<name>A0A2T6ZL57_TUBBO</name>
<proteinExistence type="predicted"/>
<feature type="compositionally biased region" description="Polar residues" evidence="1">
    <location>
        <begin position="83"/>
        <end position="93"/>
    </location>
</feature>
<feature type="region of interest" description="Disordered" evidence="1">
    <location>
        <begin position="58"/>
        <end position="140"/>
    </location>
</feature>
<comment type="caution">
    <text evidence="2">The sequence shown here is derived from an EMBL/GenBank/DDBJ whole genome shotgun (WGS) entry which is preliminary data.</text>
</comment>
<accession>A0A2T6ZL57</accession>
<dbReference type="EMBL" id="NESQ01000198">
    <property type="protein sequence ID" value="PUU76154.1"/>
    <property type="molecule type" value="Genomic_DNA"/>
</dbReference>
<organism evidence="2 3">
    <name type="scientific">Tuber borchii</name>
    <name type="common">White truffle</name>
    <dbReference type="NCBI Taxonomy" id="42251"/>
    <lineage>
        <taxon>Eukaryota</taxon>
        <taxon>Fungi</taxon>
        <taxon>Dikarya</taxon>
        <taxon>Ascomycota</taxon>
        <taxon>Pezizomycotina</taxon>
        <taxon>Pezizomycetes</taxon>
        <taxon>Pezizales</taxon>
        <taxon>Tuberaceae</taxon>
        <taxon>Tuber</taxon>
    </lineage>
</organism>
<evidence type="ECO:0000256" key="1">
    <source>
        <dbReference type="SAM" id="MobiDB-lite"/>
    </source>
</evidence>
<protein>
    <submittedName>
        <fullName evidence="2">Uncharacterized protein</fullName>
    </submittedName>
</protein>
<gene>
    <name evidence="2" type="ORF">B9Z19DRAFT_1088830</name>
</gene>